<keyword evidence="4" id="KW-0507">mRNA processing</keyword>
<dbReference type="PANTHER" id="PTHR11142">
    <property type="entry name" value="PSEUDOURIDYLATE SYNTHASE"/>
    <property type="match status" value="1"/>
</dbReference>
<feature type="binding site" evidence="19">
    <location>
        <position position="222"/>
    </location>
    <ligand>
        <name>substrate</name>
    </ligand>
</feature>
<keyword evidence="5" id="KW-0819">tRNA processing</keyword>
<dbReference type="GO" id="GO:1990481">
    <property type="term" value="P:mRNA pseudouridine synthesis"/>
    <property type="evidence" value="ECO:0007669"/>
    <property type="project" value="TreeGrafter"/>
</dbReference>
<evidence type="ECO:0000256" key="11">
    <source>
        <dbReference type="ARBA" id="ARBA00064589"/>
    </source>
</evidence>
<dbReference type="EnsemblMetazoa" id="tetur28g00440.1">
    <property type="protein sequence ID" value="tetur28g00440.1"/>
    <property type="gene ID" value="tetur28g00440"/>
</dbReference>
<dbReference type="Gene3D" id="3.30.70.580">
    <property type="entry name" value="Pseudouridine synthase I, catalytic domain, N-terminal subdomain"/>
    <property type="match status" value="1"/>
</dbReference>
<evidence type="ECO:0000313" key="21">
    <source>
        <dbReference type="EnsemblMetazoa" id="tetur28g00440.1"/>
    </source>
</evidence>
<dbReference type="STRING" id="32264.T1KZ59"/>
<evidence type="ECO:0000256" key="14">
    <source>
        <dbReference type="ARBA" id="ARBA00075153"/>
    </source>
</evidence>
<organism evidence="21 22">
    <name type="scientific">Tetranychus urticae</name>
    <name type="common">Two-spotted spider mite</name>
    <dbReference type="NCBI Taxonomy" id="32264"/>
    <lineage>
        <taxon>Eukaryota</taxon>
        <taxon>Metazoa</taxon>
        <taxon>Ecdysozoa</taxon>
        <taxon>Arthropoda</taxon>
        <taxon>Chelicerata</taxon>
        <taxon>Arachnida</taxon>
        <taxon>Acari</taxon>
        <taxon>Acariformes</taxon>
        <taxon>Trombidiformes</taxon>
        <taxon>Prostigmata</taxon>
        <taxon>Eleutherengona</taxon>
        <taxon>Raphignathae</taxon>
        <taxon>Tetranychoidea</taxon>
        <taxon>Tetranychidae</taxon>
        <taxon>Tetranychus</taxon>
    </lineage>
</organism>
<dbReference type="SUPFAM" id="SSF55120">
    <property type="entry name" value="Pseudouridine synthase"/>
    <property type="match status" value="1"/>
</dbReference>
<comment type="subunit">
    <text evidence="11">Monomer. Forms a complex with RARG and the SRA1 RNA in the nucleus.</text>
</comment>
<dbReference type="KEGG" id="tut:107368788"/>
<feature type="domain" description="Pseudouridine synthase I TruA alpha/beta" evidence="20">
    <location>
        <begin position="258"/>
        <end position="361"/>
    </location>
</feature>
<gene>
    <name evidence="21" type="primary">107368788</name>
</gene>
<dbReference type="Gene3D" id="3.30.70.660">
    <property type="entry name" value="Pseudouridine synthase I, catalytic domain, C-terminal subdomain"/>
    <property type="match status" value="1"/>
</dbReference>
<evidence type="ECO:0000256" key="7">
    <source>
        <dbReference type="ARBA" id="ARBA00023242"/>
    </source>
</evidence>
<dbReference type="InterPro" id="IPR020095">
    <property type="entry name" value="PsdUridine_synth_TruA_C"/>
</dbReference>
<dbReference type="HAMAP" id="MF_00171">
    <property type="entry name" value="TruA"/>
    <property type="match status" value="1"/>
</dbReference>
<dbReference type="Proteomes" id="UP000015104">
    <property type="component" value="Unassembled WGS sequence"/>
</dbReference>
<keyword evidence="6" id="KW-0413">Isomerase</keyword>
<sequence>MKFNFRSSLAVVCDFNLPVNTKIWNLLSSGTTSKSSFKGYNCFRFYNQVFKQNYSSYQTSMEEASDTLRVNTDVKRKLEDENNQSVEEKKTKTEISSTPDAVKIKPKKFAILLSYCGVNYYGLQRNAQVKTIEGDLFDAFLKLNLIKQEHYDRPQEFFFQRAARTDKGVSAIKQILSCRMPEWFPEKITEINSLLPPQIRVIAVKKTTRHFDCKNYCDGRTYAYMMPSFALAPPDETVNLSYRVKPDYIDRFNQILGKYVGTHNFFNFTSQKNSVDPSAMRYIIKMECGQPFIRKDLEFVMIRVRGQSFMMHQIRKMIGLAIGIMRGYATEEVISKAFKLERLDIPKAPGLGLMLEEVHYDKYNKRYSGDGIHEALTWDEYNDVIQSFVEEFIHPVIIDSEINELSMMKWLQLLPVHTFTVREPGAPAPIENDFLLDTNDPKIEATYTAAAIKAGVLDKKGNTGQLKETNDTKEVDG</sequence>
<evidence type="ECO:0000256" key="15">
    <source>
        <dbReference type="ARBA" id="ARBA00079087"/>
    </source>
</evidence>
<dbReference type="InterPro" id="IPR020094">
    <property type="entry name" value="TruA/RsuA/RluB/E/F_N"/>
</dbReference>
<dbReference type="CDD" id="cd02568">
    <property type="entry name" value="PseudoU_synth_PUS1_PUS2"/>
    <property type="match status" value="1"/>
</dbReference>
<evidence type="ECO:0000256" key="3">
    <source>
        <dbReference type="ARBA" id="ARBA00009375"/>
    </source>
</evidence>
<dbReference type="FunFam" id="3.30.70.580:FF:000002">
    <property type="entry name" value="tRNA pseudouridine synthase"/>
    <property type="match status" value="1"/>
</dbReference>
<keyword evidence="22" id="KW-1185">Reference proteome</keyword>
<evidence type="ECO:0000256" key="16">
    <source>
        <dbReference type="ARBA" id="ARBA00080849"/>
    </source>
</evidence>
<dbReference type="NCBIfam" id="TIGR00071">
    <property type="entry name" value="hisT_truA"/>
    <property type="match status" value="1"/>
</dbReference>
<feature type="active site" description="Nucleophile" evidence="18">
    <location>
        <position position="166"/>
    </location>
</feature>
<evidence type="ECO:0000256" key="9">
    <source>
        <dbReference type="ARBA" id="ARBA00052184"/>
    </source>
</evidence>
<dbReference type="Pfam" id="PF01416">
    <property type="entry name" value="PseudoU_synth_1"/>
    <property type="match status" value="1"/>
</dbReference>
<evidence type="ECO:0000256" key="8">
    <source>
        <dbReference type="ARBA" id="ARBA00036943"/>
    </source>
</evidence>
<name>T1KZ59_TETUR</name>
<evidence type="ECO:0000256" key="19">
    <source>
        <dbReference type="PIRSR" id="PIRSR641708-2"/>
    </source>
</evidence>
<reference evidence="21" key="2">
    <citation type="submission" date="2015-06" db="UniProtKB">
        <authorList>
            <consortium name="EnsemblMetazoa"/>
        </authorList>
    </citation>
    <scope>IDENTIFICATION</scope>
</reference>
<dbReference type="OrthoDB" id="10256309at2759"/>
<dbReference type="InterPro" id="IPR020103">
    <property type="entry name" value="PsdUridine_synth_cat_dom_sf"/>
</dbReference>
<evidence type="ECO:0000256" key="6">
    <source>
        <dbReference type="ARBA" id="ARBA00023235"/>
    </source>
</evidence>
<comment type="catalytic activity">
    <reaction evidence="1">
        <text>a uridine in mRNA = a pseudouridine in mRNA</text>
        <dbReference type="Rhea" id="RHEA:56644"/>
        <dbReference type="Rhea" id="RHEA-COMP:14658"/>
        <dbReference type="Rhea" id="RHEA-COMP:14659"/>
        <dbReference type="ChEBI" id="CHEBI:65314"/>
        <dbReference type="ChEBI" id="CHEBI:65315"/>
    </reaction>
</comment>
<dbReference type="EMBL" id="CAEY01000736">
    <property type="status" value="NOT_ANNOTATED_CDS"/>
    <property type="molecule type" value="Genomic_DNA"/>
</dbReference>
<dbReference type="HOGENOM" id="CLU_021971_3_1_1"/>
<dbReference type="InterPro" id="IPR020097">
    <property type="entry name" value="PsdUridine_synth_TruA_a/b_dom"/>
</dbReference>
<evidence type="ECO:0000313" key="22">
    <source>
        <dbReference type="Proteomes" id="UP000015104"/>
    </source>
</evidence>
<comment type="function">
    <text evidence="10">Pseudouridylate synthase that catalyzes pseudouridylation of tRNAs and mRNAs. Acts on positions 27/28 in the anticodon stem and also positions 34 and 36 in the anticodon of an intron containing tRNA. Also catalyzes pseudouridylation of mRNAs: mediates pseudouridylation of mRNAs with the consensus sequence 5'-UGUAG-3'. Acts as a regulator of pre-mRNA splicing by mediating pseudouridylation of pre-mRNAs at locations associated with alternatively spliced regions. Pseudouridylation of pre-mRNAs near splice sites directly regulates mRNA splicing and mRNA 3'-end processing. Involved in regulation of nuclear receptor activity through pseudouridylation of SRA1 mRNA.</text>
</comment>
<evidence type="ECO:0000259" key="20">
    <source>
        <dbReference type="Pfam" id="PF01416"/>
    </source>
</evidence>
<dbReference type="GO" id="GO:0003723">
    <property type="term" value="F:RNA binding"/>
    <property type="evidence" value="ECO:0007669"/>
    <property type="project" value="InterPro"/>
</dbReference>
<dbReference type="eggNOG" id="KOG2553">
    <property type="taxonomic scope" value="Eukaryota"/>
</dbReference>
<proteinExistence type="inferred from homology"/>
<evidence type="ECO:0000256" key="18">
    <source>
        <dbReference type="PIRSR" id="PIRSR641708-1"/>
    </source>
</evidence>
<evidence type="ECO:0000256" key="4">
    <source>
        <dbReference type="ARBA" id="ARBA00022664"/>
    </source>
</evidence>
<evidence type="ECO:0000256" key="12">
    <source>
        <dbReference type="ARBA" id="ARBA00066509"/>
    </source>
</evidence>
<evidence type="ECO:0000256" key="2">
    <source>
        <dbReference type="ARBA" id="ARBA00004123"/>
    </source>
</evidence>
<dbReference type="AlphaFoldDB" id="T1KZ59"/>
<evidence type="ECO:0000256" key="17">
    <source>
        <dbReference type="ARBA" id="ARBA00081344"/>
    </source>
</evidence>
<dbReference type="GO" id="GO:0160147">
    <property type="term" value="F:tRNA pseudouridine(38-40) synthase activity"/>
    <property type="evidence" value="ECO:0007669"/>
    <property type="project" value="UniProtKB-EC"/>
</dbReference>
<reference evidence="22" key="1">
    <citation type="submission" date="2011-08" db="EMBL/GenBank/DDBJ databases">
        <authorList>
            <person name="Rombauts S."/>
        </authorList>
    </citation>
    <scope>NUCLEOTIDE SEQUENCE</scope>
    <source>
        <strain evidence="22">London</strain>
    </source>
</reference>
<keyword evidence="7" id="KW-0539">Nucleus</keyword>
<dbReference type="FunFam" id="3.30.70.660:FF:000002">
    <property type="entry name" value="tRNA pseudouridine synthase"/>
    <property type="match status" value="1"/>
</dbReference>
<dbReference type="PANTHER" id="PTHR11142:SF4">
    <property type="entry name" value="PSEUDOURIDYLATE SYNTHASE 1 HOMOLOG"/>
    <property type="match status" value="1"/>
</dbReference>
<dbReference type="EC" id="5.4.99.12" evidence="12"/>
<dbReference type="GO" id="GO:0005634">
    <property type="term" value="C:nucleus"/>
    <property type="evidence" value="ECO:0007669"/>
    <property type="project" value="UniProtKB-SubCell"/>
</dbReference>
<dbReference type="OMA" id="CDARTYT"/>
<comment type="similarity">
    <text evidence="3">Belongs to the tRNA pseudouridine synthase TruA family.</text>
</comment>
<protein>
    <recommendedName>
        <fullName evidence="13">Pseudouridylate synthase 1 homolog</fullName>
        <ecNumber evidence="12">5.4.99.12</ecNumber>
    </recommendedName>
    <alternativeName>
        <fullName evidence="14">tRNA pseudouridine synthase 1</fullName>
    </alternativeName>
    <alternativeName>
        <fullName evidence="17">tRNA pseudouridine(38-40) synthase</fullName>
    </alternativeName>
    <alternativeName>
        <fullName evidence="15">tRNA pseudouridylate synthase I</fullName>
    </alternativeName>
    <alternativeName>
        <fullName evidence="16">tRNA-uridine isomerase I</fullName>
    </alternativeName>
</protein>
<comment type="catalytic activity">
    <reaction evidence="9">
        <text>uridine(38/39/40) in tRNA = pseudouridine(38/39/40) in tRNA</text>
        <dbReference type="Rhea" id="RHEA:22376"/>
        <dbReference type="Rhea" id="RHEA-COMP:10085"/>
        <dbReference type="Rhea" id="RHEA-COMP:10087"/>
        <dbReference type="ChEBI" id="CHEBI:65314"/>
        <dbReference type="ChEBI" id="CHEBI:65315"/>
        <dbReference type="EC" id="5.4.99.12"/>
    </reaction>
</comment>
<evidence type="ECO:0000256" key="13">
    <source>
        <dbReference type="ARBA" id="ARBA00068582"/>
    </source>
</evidence>
<comment type="subcellular location">
    <subcellularLocation>
        <location evidence="2">Nucleus</location>
    </subcellularLocation>
</comment>
<evidence type="ECO:0000256" key="10">
    <source>
        <dbReference type="ARBA" id="ARBA00053709"/>
    </source>
</evidence>
<comment type="catalytic activity">
    <reaction evidence="8">
        <text>a uridine in tRNA = a pseudouridine in tRNA</text>
        <dbReference type="Rhea" id="RHEA:54572"/>
        <dbReference type="Rhea" id="RHEA-COMP:13339"/>
        <dbReference type="Rhea" id="RHEA-COMP:13934"/>
        <dbReference type="ChEBI" id="CHEBI:65314"/>
        <dbReference type="ChEBI" id="CHEBI:65315"/>
    </reaction>
</comment>
<dbReference type="InterPro" id="IPR041708">
    <property type="entry name" value="PUS1/PUS2-like"/>
</dbReference>
<dbReference type="GO" id="GO:0006397">
    <property type="term" value="P:mRNA processing"/>
    <property type="evidence" value="ECO:0007669"/>
    <property type="project" value="UniProtKB-KW"/>
</dbReference>
<evidence type="ECO:0000256" key="1">
    <source>
        <dbReference type="ARBA" id="ARBA00001166"/>
    </source>
</evidence>
<accession>T1KZ59</accession>
<evidence type="ECO:0000256" key="5">
    <source>
        <dbReference type="ARBA" id="ARBA00022694"/>
    </source>
</evidence>
<dbReference type="GO" id="GO:0031119">
    <property type="term" value="P:tRNA pseudouridine synthesis"/>
    <property type="evidence" value="ECO:0007669"/>
    <property type="project" value="InterPro"/>
</dbReference>
<dbReference type="InterPro" id="IPR001406">
    <property type="entry name" value="PsdUridine_synth_TruA"/>
</dbReference>